<organism evidence="1 2">
    <name type="scientific">Marinomonas rhodophyticola</name>
    <dbReference type="NCBI Taxonomy" id="2992803"/>
    <lineage>
        <taxon>Bacteria</taxon>
        <taxon>Pseudomonadati</taxon>
        <taxon>Pseudomonadota</taxon>
        <taxon>Gammaproteobacteria</taxon>
        <taxon>Oceanospirillales</taxon>
        <taxon>Oceanospirillaceae</taxon>
        <taxon>Marinomonas</taxon>
    </lineage>
</organism>
<dbReference type="SUPFAM" id="SSF53383">
    <property type="entry name" value="PLP-dependent transferases"/>
    <property type="match status" value="1"/>
</dbReference>
<evidence type="ECO:0000313" key="2">
    <source>
        <dbReference type="Proteomes" id="UP001431181"/>
    </source>
</evidence>
<dbReference type="EMBL" id="JAPEUL010000007">
    <property type="protein sequence ID" value="MCW4630040.1"/>
    <property type="molecule type" value="Genomic_DNA"/>
</dbReference>
<gene>
    <name evidence="1" type="ORF">ONZ52_14215</name>
</gene>
<dbReference type="Proteomes" id="UP001431181">
    <property type="component" value="Unassembled WGS sequence"/>
</dbReference>
<dbReference type="Gene3D" id="3.40.640.10">
    <property type="entry name" value="Type I PLP-dependent aspartate aminotransferase-like (Major domain)"/>
    <property type="match status" value="1"/>
</dbReference>
<dbReference type="GO" id="GO:0016829">
    <property type="term" value="F:lyase activity"/>
    <property type="evidence" value="ECO:0007669"/>
    <property type="project" value="UniProtKB-KW"/>
</dbReference>
<accession>A0ABT3KHL1</accession>
<proteinExistence type="predicted"/>
<keyword evidence="2" id="KW-1185">Reference proteome</keyword>
<evidence type="ECO:0000313" key="1">
    <source>
        <dbReference type="EMBL" id="MCW4630040.1"/>
    </source>
</evidence>
<dbReference type="InterPro" id="IPR015424">
    <property type="entry name" value="PyrdxlP-dep_Trfase"/>
</dbReference>
<name>A0ABT3KHL1_9GAMM</name>
<dbReference type="InterPro" id="IPR015421">
    <property type="entry name" value="PyrdxlP-dep_Trfase_major"/>
</dbReference>
<protein>
    <submittedName>
        <fullName evidence="1">Beta-eliminating lyase-related protein</fullName>
    </submittedName>
</protein>
<sequence length="66" mass="7509">MTCAFFSDNMAGASEAVFKAMMEAAQGDAMPYGGDDGTAQVTRMLSDFLNAMWMFFWYRLERRRTC</sequence>
<comment type="caution">
    <text evidence="1">The sequence shown here is derived from an EMBL/GenBank/DDBJ whole genome shotgun (WGS) entry which is preliminary data.</text>
</comment>
<keyword evidence="1" id="KW-0456">Lyase</keyword>
<dbReference type="RefSeq" id="WP_265219353.1">
    <property type="nucleotide sequence ID" value="NZ_JAPEUL010000007.1"/>
</dbReference>
<reference evidence="1" key="1">
    <citation type="submission" date="2022-11" db="EMBL/GenBank/DDBJ databases">
        <title>Marinomonas sp. nov., isolated from marine algae.</title>
        <authorList>
            <person name="Choi D.G."/>
            <person name="Kim J.M."/>
            <person name="Lee J.K."/>
            <person name="Baek J.H."/>
            <person name="Jeon C.O."/>
        </authorList>
    </citation>
    <scope>NUCLEOTIDE SEQUENCE</scope>
    <source>
        <strain evidence="1">KJ51-3</strain>
    </source>
</reference>